<name>A0ABN3TTT0_9ACTN</name>
<gene>
    <name evidence="1" type="ORF">GCM10010315_33860</name>
</gene>
<dbReference type="EMBL" id="BAAASL010000011">
    <property type="protein sequence ID" value="GAA2718434.1"/>
    <property type="molecule type" value="Genomic_DNA"/>
</dbReference>
<accession>A0ABN3TTT0</accession>
<dbReference type="Proteomes" id="UP001500886">
    <property type="component" value="Unassembled WGS sequence"/>
</dbReference>
<comment type="caution">
    <text evidence="1">The sequence shown here is derived from an EMBL/GenBank/DDBJ whole genome shotgun (WGS) entry which is preliminary data.</text>
</comment>
<sequence>MQRYETQVILRTATGEQVTYRGEAISSVPVPADQPLDSATATSLADNAAAAALAQEPGGEVICVRIHYG</sequence>
<dbReference type="RefSeq" id="WP_344436154.1">
    <property type="nucleotide sequence ID" value="NZ_BAAASL010000011.1"/>
</dbReference>
<reference evidence="1 2" key="1">
    <citation type="journal article" date="2019" name="Int. J. Syst. Evol. Microbiol.">
        <title>The Global Catalogue of Microorganisms (GCM) 10K type strain sequencing project: providing services to taxonomists for standard genome sequencing and annotation.</title>
        <authorList>
            <consortium name="The Broad Institute Genomics Platform"/>
            <consortium name="The Broad Institute Genome Sequencing Center for Infectious Disease"/>
            <person name="Wu L."/>
            <person name="Ma J."/>
        </authorList>
    </citation>
    <scope>NUCLEOTIDE SEQUENCE [LARGE SCALE GENOMIC DNA]</scope>
    <source>
        <strain evidence="1 2">JCM 4542</strain>
    </source>
</reference>
<protein>
    <submittedName>
        <fullName evidence="1">Uncharacterized protein</fullName>
    </submittedName>
</protein>
<evidence type="ECO:0000313" key="1">
    <source>
        <dbReference type="EMBL" id="GAA2718434.1"/>
    </source>
</evidence>
<organism evidence="1 2">
    <name type="scientific">Streptomyces luteosporeus</name>
    <dbReference type="NCBI Taxonomy" id="173856"/>
    <lineage>
        <taxon>Bacteria</taxon>
        <taxon>Bacillati</taxon>
        <taxon>Actinomycetota</taxon>
        <taxon>Actinomycetes</taxon>
        <taxon>Kitasatosporales</taxon>
        <taxon>Streptomycetaceae</taxon>
        <taxon>Streptomyces</taxon>
    </lineage>
</organism>
<keyword evidence="2" id="KW-1185">Reference proteome</keyword>
<evidence type="ECO:0000313" key="2">
    <source>
        <dbReference type="Proteomes" id="UP001500886"/>
    </source>
</evidence>
<proteinExistence type="predicted"/>